<dbReference type="Gene3D" id="3.40.50.300">
    <property type="entry name" value="P-loop containing nucleotide triphosphate hydrolases"/>
    <property type="match status" value="1"/>
</dbReference>
<dbReference type="PANTHER" id="PTHR43119:SF1">
    <property type="entry name" value="ABC TRANSPORTER DOMAIN-CONTAINING PROTEIN"/>
    <property type="match status" value="1"/>
</dbReference>
<reference evidence="4 5" key="1">
    <citation type="submission" date="2016-10" db="EMBL/GenBank/DDBJ databases">
        <authorList>
            <person name="de Groot N.N."/>
        </authorList>
    </citation>
    <scope>NUCLEOTIDE SEQUENCE [LARGE SCALE GENOMIC DNA]</scope>
    <source>
        <strain evidence="4 5">DSM 4180</strain>
    </source>
</reference>
<accession>A0A1I4SP13</accession>
<dbReference type="EMBL" id="FOUO01000019">
    <property type="protein sequence ID" value="SFM66165.1"/>
    <property type="molecule type" value="Genomic_DNA"/>
</dbReference>
<dbReference type="InterPro" id="IPR003439">
    <property type="entry name" value="ABC_transporter-like_ATP-bd"/>
</dbReference>
<dbReference type="PANTHER" id="PTHR43119">
    <property type="entry name" value="ABC TRANSPORT PROTEIN ATP-BINDING COMPONENT-RELATED"/>
    <property type="match status" value="1"/>
</dbReference>
<dbReference type="Pfam" id="PF00005">
    <property type="entry name" value="ABC_tran"/>
    <property type="match status" value="1"/>
</dbReference>
<dbReference type="InterPro" id="IPR017871">
    <property type="entry name" value="ABC_transporter-like_CS"/>
</dbReference>
<gene>
    <name evidence="4" type="ORF">SAMN05421721_11942</name>
</gene>
<evidence type="ECO:0000313" key="5">
    <source>
        <dbReference type="Proteomes" id="UP000199556"/>
    </source>
</evidence>
<dbReference type="GO" id="GO:0005524">
    <property type="term" value="F:ATP binding"/>
    <property type="evidence" value="ECO:0007669"/>
    <property type="project" value="UniProtKB-KW"/>
</dbReference>
<keyword evidence="5" id="KW-1185">Reference proteome</keyword>
<evidence type="ECO:0000259" key="3">
    <source>
        <dbReference type="PROSITE" id="PS50893"/>
    </source>
</evidence>
<evidence type="ECO:0000256" key="2">
    <source>
        <dbReference type="ARBA" id="ARBA00022840"/>
    </source>
</evidence>
<dbReference type="InterPro" id="IPR027417">
    <property type="entry name" value="P-loop_NTPase"/>
</dbReference>
<protein>
    <submittedName>
        <fullName evidence="4">ABC-type iron transport system FetAB, ATPase component</fullName>
    </submittedName>
</protein>
<proteinExistence type="predicted"/>
<dbReference type="InterPro" id="IPR003593">
    <property type="entry name" value="AAA+_ATPase"/>
</dbReference>
<dbReference type="SMART" id="SM00382">
    <property type="entry name" value="AAA"/>
    <property type="match status" value="1"/>
</dbReference>
<sequence>MTNITSALLSLQDLRFAGMGPVQLELHAGEVVQIAGASGAGKSLLLRAIADLDRNTGRVALEGRPREDFPPSRWRRQVGYLPAEPAWWADTVGAHLERVDPAWLQALGFPATVTDWGVDRLSSGERQRLALVRLLALGPRVLLLDEPTANLDPENTRRVETLVRDYLASHHAAALWVSHDAAQRQRLGGTPRYMESGRFVPAPADAASPAAQASLNAG</sequence>
<evidence type="ECO:0000313" key="4">
    <source>
        <dbReference type="EMBL" id="SFM66165.1"/>
    </source>
</evidence>
<keyword evidence="2" id="KW-0067">ATP-binding</keyword>
<name>A0A1I4SP13_ECTMO</name>
<dbReference type="RefSeq" id="WP_090487233.1">
    <property type="nucleotide sequence ID" value="NZ_FOUO01000019.1"/>
</dbReference>
<dbReference type="CDD" id="cd00267">
    <property type="entry name" value="ABC_ATPase"/>
    <property type="match status" value="1"/>
</dbReference>
<dbReference type="PROSITE" id="PS00211">
    <property type="entry name" value="ABC_TRANSPORTER_1"/>
    <property type="match status" value="1"/>
</dbReference>
<dbReference type="Proteomes" id="UP000199556">
    <property type="component" value="Unassembled WGS sequence"/>
</dbReference>
<dbReference type="STRING" id="195064.SAMN05421721_11942"/>
<evidence type="ECO:0000256" key="1">
    <source>
        <dbReference type="ARBA" id="ARBA00022741"/>
    </source>
</evidence>
<organism evidence="4 5">
    <name type="scientific">Ectothiorhodospira mobilis</name>
    <dbReference type="NCBI Taxonomy" id="195064"/>
    <lineage>
        <taxon>Bacteria</taxon>
        <taxon>Pseudomonadati</taxon>
        <taxon>Pseudomonadota</taxon>
        <taxon>Gammaproteobacteria</taxon>
        <taxon>Chromatiales</taxon>
        <taxon>Ectothiorhodospiraceae</taxon>
        <taxon>Ectothiorhodospira</taxon>
    </lineage>
</organism>
<dbReference type="SUPFAM" id="SSF52540">
    <property type="entry name" value="P-loop containing nucleoside triphosphate hydrolases"/>
    <property type="match status" value="1"/>
</dbReference>
<dbReference type="OrthoDB" id="4408248at2"/>
<dbReference type="GO" id="GO:0016887">
    <property type="term" value="F:ATP hydrolysis activity"/>
    <property type="evidence" value="ECO:0007669"/>
    <property type="project" value="InterPro"/>
</dbReference>
<dbReference type="AlphaFoldDB" id="A0A1I4SP13"/>
<keyword evidence="1" id="KW-0547">Nucleotide-binding</keyword>
<feature type="domain" description="ABC transporter" evidence="3">
    <location>
        <begin position="4"/>
        <end position="215"/>
    </location>
</feature>
<dbReference type="PROSITE" id="PS50893">
    <property type="entry name" value="ABC_TRANSPORTER_2"/>
    <property type="match status" value="1"/>
</dbReference>